<dbReference type="AlphaFoldDB" id="A0A6A3GDH5"/>
<feature type="chain" id="PRO_5036163948" description="ShKT domain-containing protein" evidence="2">
    <location>
        <begin position="23"/>
        <end position="184"/>
    </location>
</feature>
<keyword evidence="6" id="KW-1185">Reference proteome</keyword>
<accession>A0A6A3GDH5</accession>
<protein>
    <recommendedName>
        <fullName evidence="7">ShKT domain-containing protein</fullName>
    </recommendedName>
</protein>
<evidence type="ECO:0000256" key="1">
    <source>
        <dbReference type="SAM" id="MobiDB-lite"/>
    </source>
</evidence>
<dbReference type="EMBL" id="QXFV01009556">
    <property type="protein sequence ID" value="KAE8954890.1"/>
    <property type="molecule type" value="Genomic_DNA"/>
</dbReference>
<feature type="non-terminal residue" evidence="3">
    <location>
        <position position="184"/>
    </location>
</feature>
<sequence>MAWLKLLCVSVAVVANAHSSAGRRPTETPAFVQRPGSAPVSGSESVAEIIQALSASASASGSGSVSFAEAFKMLSAKSSRPSVSFGSSRTLRSSRVSSVTDVSVTVSSGSSSNYSALVTVGSGRSFEIATPLTAKSSVVPVYRNWVGPRSVQGDAACWREAHVMDKCPSNYDRNEATNTCWTEC</sequence>
<reference evidence="3 5" key="1">
    <citation type="submission" date="2018-09" db="EMBL/GenBank/DDBJ databases">
        <title>Genomic investigation of the strawberry pathogen Phytophthora fragariae indicates pathogenicity is determined by transcriptional variation in three key races.</title>
        <authorList>
            <person name="Adams T.M."/>
            <person name="Armitage A.D."/>
            <person name="Sobczyk M.K."/>
            <person name="Bates H.J."/>
            <person name="Dunwell J.M."/>
            <person name="Nellist C.F."/>
            <person name="Harrison R.J."/>
        </authorList>
    </citation>
    <scope>NUCLEOTIDE SEQUENCE [LARGE SCALE GENOMIC DNA]</scope>
    <source>
        <strain evidence="3 5">SCRP249</strain>
        <strain evidence="4 6">SCRP333</strain>
    </source>
</reference>
<feature type="signal peptide" evidence="2">
    <location>
        <begin position="1"/>
        <end position="22"/>
    </location>
</feature>
<name>A0A6A3GDH5_9STRA</name>
<gene>
    <name evidence="3" type="ORF">PR001_g32314</name>
    <name evidence="4" type="ORF">PR003_g33383</name>
</gene>
<dbReference type="EMBL" id="QXFT01009356">
    <property type="protein sequence ID" value="KAE9262849.1"/>
    <property type="molecule type" value="Genomic_DNA"/>
</dbReference>
<dbReference type="Proteomes" id="UP000434957">
    <property type="component" value="Unassembled WGS sequence"/>
</dbReference>
<evidence type="ECO:0008006" key="7">
    <source>
        <dbReference type="Google" id="ProtNLM"/>
    </source>
</evidence>
<dbReference type="Proteomes" id="UP000429607">
    <property type="component" value="Unassembled WGS sequence"/>
</dbReference>
<proteinExistence type="predicted"/>
<evidence type="ECO:0000313" key="3">
    <source>
        <dbReference type="EMBL" id="KAE8954890.1"/>
    </source>
</evidence>
<organism evidence="3 5">
    <name type="scientific">Phytophthora rubi</name>
    <dbReference type="NCBI Taxonomy" id="129364"/>
    <lineage>
        <taxon>Eukaryota</taxon>
        <taxon>Sar</taxon>
        <taxon>Stramenopiles</taxon>
        <taxon>Oomycota</taxon>
        <taxon>Peronosporomycetes</taxon>
        <taxon>Peronosporales</taxon>
        <taxon>Peronosporaceae</taxon>
        <taxon>Phytophthora</taxon>
    </lineage>
</organism>
<evidence type="ECO:0000313" key="6">
    <source>
        <dbReference type="Proteomes" id="UP000434957"/>
    </source>
</evidence>
<evidence type="ECO:0000313" key="5">
    <source>
        <dbReference type="Proteomes" id="UP000429607"/>
    </source>
</evidence>
<evidence type="ECO:0000256" key="2">
    <source>
        <dbReference type="SAM" id="SignalP"/>
    </source>
</evidence>
<evidence type="ECO:0000313" key="4">
    <source>
        <dbReference type="EMBL" id="KAE9262849.1"/>
    </source>
</evidence>
<feature type="region of interest" description="Disordered" evidence="1">
    <location>
        <begin position="19"/>
        <end position="39"/>
    </location>
</feature>
<comment type="caution">
    <text evidence="3">The sequence shown here is derived from an EMBL/GenBank/DDBJ whole genome shotgun (WGS) entry which is preliminary data.</text>
</comment>
<keyword evidence="2" id="KW-0732">Signal</keyword>